<gene>
    <name evidence="1" type="ORF">SAMN02745784_00423</name>
</gene>
<dbReference type="Pfam" id="PF02620">
    <property type="entry name" value="YceD"/>
    <property type="match status" value="1"/>
</dbReference>
<evidence type="ECO:0000313" key="2">
    <source>
        <dbReference type="Proteomes" id="UP000184114"/>
    </source>
</evidence>
<protein>
    <recommendedName>
        <fullName evidence="3">DUF177 domain-containing protein</fullName>
    </recommendedName>
</protein>
<dbReference type="Proteomes" id="UP000184114">
    <property type="component" value="Unassembled WGS sequence"/>
</dbReference>
<dbReference type="EMBL" id="FQTY01000001">
    <property type="protein sequence ID" value="SHE34065.1"/>
    <property type="molecule type" value="Genomic_DNA"/>
</dbReference>
<dbReference type="PANTHER" id="PTHR34374:SF1">
    <property type="entry name" value="LARGE RIBOSOMAL RNA SUBUNIT ACCUMULATION PROTEIN YCED HOMOLOG 1, CHLOROPLASTIC"/>
    <property type="match status" value="1"/>
</dbReference>
<reference evidence="2" key="1">
    <citation type="submission" date="2016-11" db="EMBL/GenBank/DDBJ databases">
        <authorList>
            <person name="Varghese N."/>
            <person name="Submissions S."/>
        </authorList>
    </citation>
    <scope>NUCLEOTIDE SEQUENCE [LARGE SCALE GENOMIC DNA]</scope>
    <source>
        <strain evidence="2">DSM 18095</strain>
    </source>
</reference>
<dbReference type="InterPro" id="IPR003772">
    <property type="entry name" value="YceD"/>
</dbReference>
<proteinExistence type="predicted"/>
<name>A0A1M4SPG0_9FIRM</name>
<evidence type="ECO:0000313" key="1">
    <source>
        <dbReference type="EMBL" id="SHE34065.1"/>
    </source>
</evidence>
<dbReference type="STRING" id="1123404.SAMN02745784_00423"/>
<dbReference type="AlphaFoldDB" id="A0A1M4SPG0"/>
<sequence>MIIDLSSFLDGSNESLHFEGELKIDSLDLSGRDIKIVEPVRYEGEIFKVDGEKTVDIRIFYTYIENCHRCLKSTTNKVKTILSGKLVKGKEEINKEDEGYDELFYYEDGNLDIREHILSQVILSLPMKSLCSDDCKGLCLTCGVDLNNTKCNCIQENIDPRFEKLKNFFPKN</sequence>
<keyword evidence="2" id="KW-1185">Reference proteome</keyword>
<organism evidence="1 2">
    <name type="scientific">Tissierella praeacuta DSM 18095</name>
    <dbReference type="NCBI Taxonomy" id="1123404"/>
    <lineage>
        <taxon>Bacteria</taxon>
        <taxon>Bacillati</taxon>
        <taxon>Bacillota</taxon>
        <taxon>Tissierellia</taxon>
        <taxon>Tissierellales</taxon>
        <taxon>Tissierellaceae</taxon>
        <taxon>Tissierella</taxon>
    </lineage>
</organism>
<dbReference type="GeneID" id="90995113"/>
<dbReference type="RefSeq" id="WP_072972554.1">
    <property type="nucleotide sequence ID" value="NZ_FQTY01000001.1"/>
</dbReference>
<dbReference type="PANTHER" id="PTHR34374">
    <property type="entry name" value="LARGE RIBOSOMAL RNA SUBUNIT ACCUMULATION PROTEIN YCED HOMOLOG 1, CHLOROPLASTIC"/>
    <property type="match status" value="1"/>
</dbReference>
<evidence type="ECO:0008006" key="3">
    <source>
        <dbReference type="Google" id="ProtNLM"/>
    </source>
</evidence>
<accession>A0A1M4SPG0</accession>